<keyword evidence="3" id="KW-1185">Reference proteome</keyword>
<evidence type="ECO:0000313" key="2">
    <source>
        <dbReference type="EMBL" id="SEO93458.1"/>
    </source>
</evidence>
<dbReference type="STRING" id="551995.SAMN05192574_116119"/>
<dbReference type="EMBL" id="FOCL01000016">
    <property type="protein sequence ID" value="SEO93458.1"/>
    <property type="molecule type" value="Genomic_DNA"/>
</dbReference>
<reference evidence="3" key="1">
    <citation type="submission" date="2016-10" db="EMBL/GenBank/DDBJ databases">
        <authorList>
            <person name="Varghese N."/>
            <person name="Submissions S."/>
        </authorList>
    </citation>
    <scope>NUCLEOTIDE SEQUENCE [LARGE SCALE GENOMIC DNA]</scope>
    <source>
        <strain evidence="3">Gh-48</strain>
    </source>
</reference>
<dbReference type="Proteomes" id="UP000198942">
    <property type="component" value="Unassembled WGS sequence"/>
</dbReference>
<dbReference type="RefSeq" id="WP_091220534.1">
    <property type="nucleotide sequence ID" value="NZ_FOCL01000016.1"/>
</dbReference>
<dbReference type="Pfam" id="PF21956">
    <property type="entry name" value="DUF6922"/>
    <property type="match status" value="1"/>
</dbReference>
<evidence type="ECO:0000313" key="3">
    <source>
        <dbReference type="Proteomes" id="UP000198942"/>
    </source>
</evidence>
<dbReference type="AlphaFoldDB" id="A0A1H8TSP7"/>
<dbReference type="OrthoDB" id="1438605at2"/>
<protein>
    <recommendedName>
        <fullName evidence="1">DUF6922 domain-containing protein</fullName>
    </recommendedName>
</protein>
<feature type="domain" description="DUF6922" evidence="1">
    <location>
        <begin position="11"/>
        <end position="65"/>
    </location>
</feature>
<dbReference type="InterPro" id="IPR053830">
    <property type="entry name" value="DUF6922"/>
</dbReference>
<name>A0A1H8TSP7_9SPHI</name>
<sequence length="95" mass="11128">MKKDIHIQEIFPKYLFWDVDIASLDINHDQDLIIPRALMATTSLTFADDILRLEAIYPKAVIARELKATKEKVSNQVCLLVARRYHIKQFLRFAQ</sequence>
<proteinExistence type="predicted"/>
<evidence type="ECO:0000259" key="1">
    <source>
        <dbReference type="Pfam" id="PF21956"/>
    </source>
</evidence>
<organism evidence="2 3">
    <name type="scientific">Mucilaginibacter gossypiicola</name>
    <dbReference type="NCBI Taxonomy" id="551995"/>
    <lineage>
        <taxon>Bacteria</taxon>
        <taxon>Pseudomonadati</taxon>
        <taxon>Bacteroidota</taxon>
        <taxon>Sphingobacteriia</taxon>
        <taxon>Sphingobacteriales</taxon>
        <taxon>Sphingobacteriaceae</taxon>
        <taxon>Mucilaginibacter</taxon>
    </lineage>
</organism>
<accession>A0A1H8TSP7</accession>
<gene>
    <name evidence="2" type="ORF">SAMN05192574_116119</name>
</gene>